<feature type="transmembrane region" description="Helical" evidence="2">
    <location>
        <begin position="148"/>
        <end position="169"/>
    </location>
</feature>
<accession>A0A6J7FAZ8</accession>
<gene>
    <name evidence="3" type="ORF">UFOPK3564_00075</name>
</gene>
<dbReference type="AlphaFoldDB" id="A0A6J7FAZ8"/>
<evidence type="ECO:0000313" key="3">
    <source>
        <dbReference type="EMBL" id="CAB4892201.1"/>
    </source>
</evidence>
<feature type="transmembrane region" description="Helical" evidence="2">
    <location>
        <begin position="107"/>
        <end position="127"/>
    </location>
</feature>
<organism evidence="3">
    <name type="scientific">freshwater metagenome</name>
    <dbReference type="NCBI Taxonomy" id="449393"/>
    <lineage>
        <taxon>unclassified sequences</taxon>
        <taxon>metagenomes</taxon>
        <taxon>ecological metagenomes</taxon>
    </lineage>
</organism>
<name>A0A6J7FAZ8_9ZZZZ</name>
<keyword evidence="2" id="KW-0472">Membrane</keyword>
<dbReference type="EMBL" id="CAFBMK010000003">
    <property type="protein sequence ID" value="CAB4892201.1"/>
    <property type="molecule type" value="Genomic_DNA"/>
</dbReference>
<feature type="compositionally biased region" description="Low complexity" evidence="1">
    <location>
        <begin position="61"/>
        <end position="71"/>
    </location>
</feature>
<feature type="region of interest" description="Disordered" evidence="1">
    <location>
        <begin position="1"/>
        <end position="27"/>
    </location>
</feature>
<sequence length="170" mass="16454">MTSHPTADPTRSATPSSSTRTGRSRTRRIAAASAAAVVLSIGSGAGPLLATASAQSSALEQSLGGATPSTSTGGGIQKVQSTQGRGGGNLNASPDFSGPGISKGVSLIGWAKAACLVIGVLTLTIGIPVSKALKEAGNHHASGIRSGVMGVGGSVLLAGVAGTLLPWLMA</sequence>
<keyword evidence="2" id="KW-1133">Transmembrane helix</keyword>
<keyword evidence="2" id="KW-0812">Transmembrane</keyword>
<proteinExistence type="predicted"/>
<evidence type="ECO:0000256" key="2">
    <source>
        <dbReference type="SAM" id="Phobius"/>
    </source>
</evidence>
<feature type="region of interest" description="Disordered" evidence="1">
    <location>
        <begin position="61"/>
        <end position="95"/>
    </location>
</feature>
<evidence type="ECO:0000256" key="1">
    <source>
        <dbReference type="SAM" id="MobiDB-lite"/>
    </source>
</evidence>
<dbReference type="PROSITE" id="PS51318">
    <property type="entry name" value="TAT"/>
    <property type="match status" value="1"/>
</dbReference>
<feature type="compositionally biased region" description="Low complexity" evidence="1">
    <location>
        <begin position="1"/>
        <end position="21"/>
    </location>
</feature>
<feature type="transmembrane region" description="Helical" evidence="2">
    <location>
        <begin position="29"/>
        <end position="50"/>
    </location>
</feature>
<reference evidence="3" key="1">
    <citation type="submission" date="2020-05" db="EMBL/GenBank/DDBJ databases">
        <authorList>
            <person name="Chiriac C."/>
            <person name="Salcher M."/>
            <person name="Ghai R."/>
            <person name="Kavagutti S V."/>
        </authorList>
    </citation>
    <scope>NUCLEOTIDE SEQUENCE</scope>
</reference>
<dbReference type="InterPro" id="IPR006311">
    <property type="entry name" value="TAT_signal"/>
</dbReference>
<protein>
    <submittedName>
        <fullName evidence="3">Unannotated protein</fullName>
    </submittedName>
</protein>